<keyword evidence="2" id="KW-0158">Chromosome</keyword>
<dbReference type="GO" id="GO:0008757">
    <property type="term" value="F:S-adenosylmethionine-dependent methyltransferase activity"/>
    <property type="evidence" value="ECO:0007669"/>
    <property type="project" value="UniProtKB-ARBA"/>
</dbReference>
<dbReference type="PANTHER" id="PTHR46223:SF3">
    <property type="entry name" value="HISTONE-LYSINE N-METHYLTRANSFERASE SET-23"/>
    <property type="match status" value="1"/>
</dbReference>
<feature type="domain" description="SET" evidence="8">
    <location>
        <begin position="124"/>
        <end position="252"/>
    </location>
</feature>
<dbReference type="Pfam" id="PF00856">
    <property type="entry name" value="SET"/>
    <property type="match status" value="1"/>
</dbReference>
<dbReference type="EMBL" id="HBUE01028508">
    <property type="protein sequence ID" value="CAG6455441.1"/>
    <property type="molecule type" value="Transcribed_RNA"/>
</dbReference>
<keyword evidence="5" id="KW-0949">S-adenosyl-L-methionine</keyword>
<dbReference type="GO" id="GO:0008170">
    <property type="term" value="F:N-methyltransferase activity"/>
    <property type="evidence" value="ECO:0007669"/>
    <property type="project" value="UniProtKB-ARBA"/>
</dbReference>
<evidence type="ECO:0000256" key="5">
    <source>
        <dbReference type="ARBA" id="ARBA00022691"/>
    </source>
</evidence>
<dbReference type="EMBL" id="HBUE01262457">
    <property type="protein sequence ID" value="CAG6559770.1"/>
    <property type="molecule type" value="Transcribed_RNA"/>
</dbReference>
<dbReference type="InterPro" id="IPR003616">
    <property type="entry name" value="Post-SET_dom"/>
</dbReference>
<evidence type="ECO:0000256" key="4">
    <source>
        <dbReference type="ARBA" id="ARBA00022679"/>
    </source>
</evidence>
<dbReference type="EMBL" id="HBUE01028503">
    <property type="protein sequence ID" value="CAG6455436.1"/>
    <property type="molecule type" value="Transcribed_RNA"/>
</dbReference>
<proteinExistence type="predicted"/>
<sequence length="281" mass="31304">MEQVPDVFGRGSGVVRVVGGREILEVEDEYEHVEAGVEYWIENQPQEDDGSEEFVELLELLNTSYGTHCHCSDSCQACLLGGSYTSCGNELVLARNQDVIFECSEDCHCQSTCWNRLVQFGPRKNLEIKPSLLVPNQMGLFTLEPIPRGASICEYAGEILTRPEAEKRNRFNDTNQKKNYVLCLNELSSDSLHQSQTFIDPERRGNIGRYLNHGCDPNCRTVSVHIGNPPPRIGIFARQDIPPGTELLFDYAGGQPAGIGSTRCLCGAPSCRGWLPCQQQY</sequence>
<evidence type="ECO:0000256" key="3">
    <source>
        <dbReference type="ARBA" id="ARBA00022603"/>
    </source>
</evidence>
<name>A0A8D8AE55_CULPI</name>
<dbReference type="GO" id="GO:0005694">
    <property type="term" value="C:chromosome"/>
    <property type="evidence" value="ECO:0007669"/>
    <property type="project" value="UniProtKB-SubCell"/>
</dbReference>
<dbReference type="PROSITE" id="PS50868">
    <property type="entry name" value="POST_SET"/>
    <property type="match status" value="1"/>
</dbReference>
<dbReference type="EMBL" id="HBUE01028506">
    <property type="protein sequence ID" value="CAG6455439.1"/>
    <property type="molecule type" value="Transcribed_RNA"/>
</dbReference>
<comment type="subcellular location">
    <subcellularLocation>
        <location evidence="1">Chromosome</location>
    </subcellularLocation>
</comment>
<dbReference type="EMBL" id="HBUE01157342">
    <property type="protein sequence ID" value="CAG6508413.1"/>
    <property type="molecule type" value="Transcribed_RNA"/>
</dbReference>
<organism evidence="10">
    <name type="scientific">Culex pipiens</name>
    <name type="common">House mosquito</name>
    <dbReference type="NCBI Taxonomy" id="7175"/>
    <lineage>
        <taxon>Eukaryota</taxon>
        <taxon>Metazoa</taxon>
        <taxon>Ecdysozoa</taxon>
        <taxon>Arthropoda</taxon>
        <taxon>Hexapoda</taxon>
        <taxon>Insecta</taxon>
        <taxon>Pterygota</taxon>
        <taxon>Neoptera</taxon>
        <taxon>Endopterygota</taxon>
        <taxon>Diptera</taxon>
        <taxon>Nematocera</taxon>
        <taxon>Culicoidea</taxon>
        <taxon>Culicidae</taxon>
        <taxon>Culicinae</taxon>
        <taxon>Culicini</taxon>
        <taxon>Culex</taxon>
        <taxon>Culex</taxon>
    </lineage>
</organism>
<dbReference type="GO" id="GO:0046872">
    <property type="term" value="F:metal ion binding"/>
    <property type="evidence" value="ECO:0007669"/>
    <property type="project" value="UniProtKB-KW"/>
</dbReference>
<accession>A0A8D8AE55</accession>
<dbReference type="PANTHER" id="PTHR46223">
    <property type="entry name" value="HISTONE-LYSINE N-METHYLTRANSFERASE SUV39H"/>
    <property type="match status" value="1"/>
</dbReference>
<dbReference type="GO" id="GO:0008276">
    <property type="term" value="F:protein methyltransferase activity"/>
    <property type="evidence" value="ECO:0007669"/>
    <property type="project" value="UniProtKB-ARBA"/>
</dbReference>
<protein>
    <submittedName>
        <fullName evidence="10">Probable histone-lysine N-methyltransferase set-23</fullName>
    </submittedName>
</protein>
<reference evidence="10" key="1">
    <citation type="submission" date="2021-05" db="EMBL/GenBank/DDBJ databases">
        <authorList>
            <person name="Alioto T."/>
            <person name="Alioto T."/>
            <person name="Gomez Garrido J."/>
        </authorList>
    </citation>
    <scope>NUCLEOTIDE SEQUENCE</scope>
</reference>
<keyword evidence="4 10" id="KW-0808">Transferase</keyword>
<dbReference type="InterPro" id="IPR001214">
    <property type="entry name" value="SET_dom"/>
</dbReference>
<feature type="domain" description="Post-SET" evidence="9">
    <location>
        <begin position="260"/>
        <end position="276"/>
    </location>
</feature>
<dbReference type="PROSITE" id="PS50280">
    <property type="entry name" value="SET"/>
    <property type="match status" value="1"/>
</dbReference>
<dbReference type="Gene3D" id="2.170.270.10">
    <property type="entry name" value="SET domain"/>
    <property type="match status" value="1"/>
</dbReference>
<evidence type="ECO:0000259" key="9">
    <source>
        <dbReference type="PROSITE" id="PS50868"/>
    </source>
</evidence>
<evidence type="ECO:0000256" key="6">
    <source>
        <dbReference type="ARBA" id="ARBA00022723"/>
    </source>
</evidence>
<keyword evidence="3 10" id="KW-0489">Methyltransferase</keyword>
<evidence type="ECO:0000256" key="1">
    <source>
        <dbReference type="ARBA" id="ARBA00004286"/>
    </source>
</evidence>
<dbReference type="GO" id="GO:0032259">
    <property type="term" value="P:methylation"/>
    <property type="evidence" value="ECO:0007669"/>
    <property type="project" value="UniProtKB-KW"/>
</dbReference>
<dbReference type="SUPFAM" id="SSF82199">
    <property type="entry name" value="SET domain"/>
    <property type="match status" value="1"/>
</dbReference>
<evidence type="ECO:0000313" key="10">
    <source>
        <dbReference type="EMBL" id="CAG6455439.1"/>
    </source>
</evidence>
<dbReference type="SMART" id="SM00317">
    <property type="entry name" value="SET"/>
    <property type="match status" value="1"/>
</dbReference>
<keyword evidence="6" id="KW-0479">Metal-binding</keyword>
<dbReference type="InterPro" id="IPR046341">
    <property type="entry name" value="SET_dom_sf"/>
</dbReference>
<evidence type="ECO:0000256" key="2">
    <source>
        <dbReference type="ARBA" id="ARBA00022454"/>
    </source>
</evidence>
<evidence type="ECO:0000259" key="8">
    <source>
        <dbReference type="PROSITE" id="PS50280"/>
    </source>
</evidence>
<dbReference type="AlphaFoldDB" id="A0A8D8AE55"/>
<dbReference type="InterPro" id="IPR050973">
    <property type="entry name" value="H3K9_Histone-Lys_N-MTase"/>
</dbReference>
<keyword evidence="7" id="KW-0862">Zinc</keyword>
<evidence type="ECO:0000256" key="7">
    <source>
        <dbReference type="ARBA" id="ARBA00022833"/>
    </source>
</evidence>